<dbReference type="Pfam" id="PF10354">
    <property type="entry name" value="BMT5-like"/>
    <property type="match status" value="1"/>
</dbReference>
<sequence length="272" mass="31407">MYISYKKCEYISIYINIVFKKMDNNMEEKWIKHYSSWQKMLLVGEGNFSFSSCLARAFGSATNMVATSFDDKVTLLRRYGINCASYLEDLEERGCLVLHEVDVHDMNQHPTLKSMKFDVIIFNFPHAGHVSWLKERDELLIVRHRHLVRAFFESASELLKEDGEVHITHRDDDPYRQWKLEELCETAGFCLKEKVEFNKKDYPGYINKRGGNINGNVTFPLKDCSFTFKFYLQESGSSLTSNDDDGYHKASEAIANELSGILAELGSKFGLN</sequence>
<organism evidence="2 3">
    <name type="scientific">Ziziphus jujuba</name>
    <name type="common">Chinese jujube</name>
    <name type="synonym">Ziziphus sativa</name>
    <dbReference type="NCBI Taxonomy" id="326968"/>
    <lineage>
        <taxon>Eukaryota</taxon>
        <taxon>Viridiplantae</taxon>
        <taxon>Streptophyta</taxon>
        <taxon>Embryophyta</taxon>
        <taxon>Tracheophyta</taxon>
        <taxon>Spermatophyta</taxon>
        <taxon>Magnoliopsida</taxon>
        <taxon>eudicotyledons</taxon>
        <taxon>Gunneridae</taxon>
        <taxon>Pentapetalae</taxon>
        <taxon>rosids</taxon>
        <taxon>fabids</taxon>
        <taxon>Rosales</taxon>
        <taxon>Rhamnaceae</taxon>
        <taxon>Paliureae</taxon>
        <taxon>Ziziphus</taxon>
    </lineage>
</organism>
<evidence type="ECO:0000259" key="1">
    <source>
        <dbReference type="Pfam" id="PF10354"/>
    </source>
</evidence>
<dbReference type="InterPro" id="IPR019446">
    <property type="entry name" value="BMT5-like"/>
</dbReference>
<dbReference type="InterPro" id="IPR029063">
    <property type="entry name" value="SAM-dependent_MTases_sf"/>
</dbReference>
<protein>
    <submittedName>
        <fullName evidence="3">Uncharacterized protein At4g26485 isoform X1</fullName>
    </submittedName>
</protein>
<dbReference type="PANTHER" id="PTHR11538:SF64">
    <property type="entry name" value="25S RRNA (URIDINE-N(3))-METHYLTRANSFERASE BMT5-LIKE DOMAIN-CONTAINING PROTEIN"/>
    <property type="match status" value="1"/>
</dbReference>
<proteinExistence type="predicted"/>
<reference evidence="3" key="1">
    <citation type="submission" date="2025-08" db="UniProtKB">
        <authorList>
            <consortium name="RefSeq"/>
        </authorList>
    </citation>
    <scope>IDENTIFICATION</scope>
    <source>
        <tissue evidence="3">Seedling</tissue>
    </source>
</reference>
<dbReference type="GeneID" id="125422056"/>
<name>A0ABM4A7C0_ZIZJJ</name>
<gene>
    <name evidence="3" type="primary">LOC125422056</name>
</gene>
<dbReference type="PANTHER" id="PTHR11538">
    <property type="entry name" value="PHENYLALANYL-TRNA SYNTHETASE"/>
    <property type="match status" value="1"/>
</dbReference>
<keyword evidence="2" id="KW-1185">Reference proteome</keyword>
<feature type="domain" description="25S rRNA (uridine-N(3))-methyltransferase BMT5-like" evidence="1">
    <location>
        <begin position="41"/>
        <end position="209"/>
    </location>
</feature>
<dbReference type="RefSeq" id="XP_060672616.1">
    <property type="nucleotide sequence ID" value="XM_060816633.1"/>
</dbReference>
<dbReference type="Proteomes" id="UP001652623">
    <property type="component" value="Chromosome 4"/>
</dbReference>
<evidence type="ECO:0000313" key="2">
    <source>
        <dbReference type="Proteomes" id="UP001652623"/>
    </source>
</evidence>
<evidence type="ECO:0000313" key="3">
    <source>
        <dbReference type="RefSeq" id="XP_060672616.1"/>
    </source>
</evidence>
<dbReference type="SUPFAM" id="SSF53335">
    <property type="entry name" value="S-adenosyl-L-methionine-dependent methyltransferases"/>
    <property type="match status" value="1"/>
</dbReference>
<accession>A0ABM4A7C0</accession>
<dbReference type="Gene3D" id="3.40.50.150">
    <property type="entry name" value="Vaccinia Virus protein VP39"/>
    <property type="match status" value="1"/>
</dbReference>